<organism evidence="2 3">
    <name type="scientific">Linum trigynum</name>
    <dbReference type="NCBI Taxonomy" id="586398"/>
    <lineage>
        <taxon>Eukaryota</taxon>
        <taxon>Viridiplantae</taxon>
        <taxon>Streptophyta</taxon>
        <taxon>Embryophyta</taxon>
        <taxon>Tracheophyta</taxon>
        <taxon>Spermatophyta</taxon>
        <taxon>Magnoliopsida</taxon>
        <taxon>eudicotyledons</taxon>
        <taxon>Gunneridae</taxon>
        <taxon>Pentapetalae</taxon>
        <taxon>rosids</taxon>
        <taxon>fabids</taxon>
        <taxon>Malpighiales</taxon>
        <taxon>Linaceae</taxon>
        <taxon>Linum</taxon>
    </lineage>
</organism>
<feature type="region of interest" description="Disordered" evidence="1">
    <location>
        <begin position="380"/>
        <end position="399"/>
    </location>
</feature>
<feature type="compositionally biased region" description="Low complexity" evidence="1">
    <location>
        <begin position="22"/>
        <end position="44"/>
    </location>
</feature>
<feature type="compositionally biased region" description="Acidic residues" evidence="1">
    <location>
        <begin position="9"/>
        <end position="21"/>
    </location>
</feature>
<dbReference type="PANTHER" id="PTHR36741">
    <property type="entry name" value="OS07G0100500 PROTEIN"/>
    <property type="match status" value="1"/>
</dbReference>
<sequence length="666" mass="70931">MSNSRSRECDDDLSAGDEFDESSNSSSSISSGVEASAAGSDAVSQGRSEVGLTERLTEILVDEGDGDLLLQRSDREDGVLRWLQALDMQVVGACRADERLKPLLKSNASSGVAEDRLLAHLSQHFDAMEVGMLARCFCIPLVSIRVGKIDKQGNLFYPTAARGNLSLAVLPTSYLRLLFIGDDGSTERIFTLSGESHASAILVEEIPADSSGRSFQIKVAGGTDFHYWCAEKSKLLGVELIAKMKDILKRKPSIAELTGISNWRLDCFANHIRSYLMGHSSKECTAAALFTCTMGDSSSVSTSSQSLKPQQRSRHLSSGQPPKSSNSHYQGSLSPRSGSFKDGPNRSCLSSSLRREKLRRHVDSSLSALDNLVVRLPSSIDSANSKPENGKSPAEIETPLVGPSSLAASLQSSTRPLPSLNSPALSPYYCWHPLSGSQYPSTESGEVPFSSIQTPLIPPLSSLLSASSSLLSPLPHLGLPDAPSLDFPSLFPEPFVRLPIPASQHIPTFTPLICDPIVHIPAMDICSSGPAYLVSAGPTTISAFANPRMTSRETEAALETGARETLRLLISGSTSTNQQLMSVLPDLYTASADDVKKPGILVAGSRGLYSGARDIDAIASNMATLGFISLSQSAMGDGVASEPDDACENIDVLQRESNGMDESSCS</sequence>
<dbReference type="PANTHER" id="PTHR36741:SF1">
    <property type="entry name" value="OS07G0100500 PROTEIN"/>
    <property type="match status" value="1"/>
</dbReference>
<reference evidence="2 3" key="1">
    <citation type="submission" date="2024-04" db="EMBL/GenBank/DDBJ databases">
        <authorList>
            <person name="Fracassetti M."/>
        </authorList>
    </citation>
    <scope>NUCLEOTIDE SEQUENCE [LARGE SCALE GENOMIC DNA]</scope>
</reference>
<dbReference type="AlphaFoldDB" id="A0AAV2EPA4"/>
<evidence type="ECO:0000313" key="3">
    <source>
        <dbReference type="Proteomes" id="UP001497516"/>
    </source>
</evidence>
<feature type="region of interest" description="Disordered" evidence="1">
    <location>
        <begin position="300"/>
        <end position="346"/>
    </location>
</feature>
<gene>
    <name evidence="2" type="ORF">LTRI10_LOCUS28497</name>
</gene>
<accession>A0AAV2EPA4</accession>
<dbReference type="Proteomes" id="UP001497516">
    <property type="component" value="Chromosome 5"/>
</dbReference>
<evidence type="ECO:0000313" key="2">
    <source>
        <dbReference type="EMBL" id="CAL1387517.1"/>
    </source>
</evidence>
<feature type="region of interest" description="Disordered" evidence="1">
    <location>
        <begin position="1"/>
        <end position="49"/>
    </location>
</feature>
<evidence type="ECO:0000256" key="1">
    <source>
        <dbReference type="SAM" id="MobiDB-lite"/>
    </source>
</evidence>
<protein>
    <submittedName>
        <fullName evidence="2">Uncharacterized protein</fullName>
    </submittedName>
</protein>
<name>A0AAV2EPA4_9ROSI</name>
<dbReference type="EMBL" id="OZ034818">
    <property type="protein sequence ID" value="CAL1387517.1"/>
    <property type="molecule type" value="Genomic_DNA"/>
</dbReference>
<feature type="compositionally biased region" description="Polar residues" evidence="1">
    <location>
        <begin position="316"/>
        <end position="337"/>
    </location>
</feature>
<keyword evidence="3" id="KW-1185">Reference proteome</keyword>
<proteinExistence type="predicted"/>